<proteinExistence type="predicted"/>
<evidence type="ECO:0000313" key="1">
    <source>
        <dbReference type="EMBL" id="GHA47649.1"/>
    </source>
</evidence>
<name>A0A918SLG8_9FLAO</name>
<gene>
    <name evidence="1" type="ORF">GCM10007103_30800</name>
</gene>
<dbReference type="RefSeq" id="WP_189605702.1">
    <property type="nucleotide sequence ID" value="NZ_BMXB01000017.1"/>
</dbReference>
<sequence>MKNFKTILFVALVTISLTSCYEDDNWLEQNIEETGRSVPMIASFTTSDEDYSPGNEITLDLRYWSNDAIEQVDFFAQVEGHPELDDLRVYPYEEAYSAQSRTDSLLIRYTIPDVPSGTSFGFQVVVKNENGLTASSSEVRESPTGVPEGRDGGVINFRVD</sequence>
<keyword evidence="2" id="KW-1185">Reference proteome</keyword>
<accession>A0A918SLG8</accession>
<comment type="caution">
    <text evidence="1">The sequence shown here is derived from an EMBL/GenBank/DDBJ whole genome shotgun (WGS) entry which is preliminary data.</text>
</comment>
<dbReference type="EMBL" id="BMXB01000017">
    <property type="protein sequence ID" value="GHA47649.1"/>
    <property type="molecule type" value="Genomic_DNA"/>
</dbReference>
<dbReference type="AlphaFoldDB" id="A0A918SLG8"/>
<reference evidence="1" key="1">
    <citation type="journal article" date="2014" name="Int. J. Syst. Evol. Microbiol.">
        <title>Complete genome sequence of Corynebacterium casei LMG S-19264T (=DSM 44701T), isolated from a smear-ripened cheese.</title>
        <authorList>
            <consortium name="US DOE Joint Genome Institute (JGI-PGF)"/>
            <person name="Walter F."/>
            <person name="Albersmeier A."/>
            <person name="Kalinowski J."/>
            <person name="Ruckert C."/>
        </authorList>
    </citation>
    <scope>NUCLEOTIDE SEQUENCE</scope>
    <source>
        <strain evidence="1">KCTC 12719</strain>
    </source>
</reference>
<organism evidence="1 2">
    <name type="scientific">Salinimicrobium marinum</name>
    <dbReference type="NCBI Taxonomy" id="680283"/>
    <lineage>
        <taxon>Bacteria</taxon>
        <taxon>Pseudomonadati</taxon>
        <taxon>Bacteroidota</taxon>
        <taxon>Flavobacteriia</taxon>
        <taxon>Flavobacteriales</taxon>
        <taxon>Flavobacteriaceae</taxon>
        <taxon>Salinimicrobium</taxon>
    </lineage>
</organism>
<reference evidence="1" key="2">
    <citation type="submission" date="2020-09" db="EMBL/GenBank/DDBJ databases">
        <authorList>
            <person name="Sun Q."/>
            <person name="Kim S."/>
        </authorList>
    </citation>
    <scope>NUCLEOTIDE SEQUENCE</scope>
    <source>
        <strain evidence="1">KCTC 12719</strain>
    </source>
</reference>
<dbReference type="Proteomes" id="UP000610456">
    <property type="component" value="Unassembled WGS sequence"/>
</dbReference>
<evidence type="ECO:0000313" key="2">
    <source>
        <dbReference type="Proteomes" id="UP000610456"/>
    </source>
</evidence>
<dbReference type="PROSITE" id="PS51257">
    <property type="entry name" value="PROKAR_LIPOPROTEIN"/>
    <property type="match status" value="1"/>
</dbReference>
<protein>
    <recommendedName>
        <fullName evidence="3">DUF3872 domain-containing protein</fullName>
    </recommendedName>
</protein>
<evidence type="ECO:0008006" key="3">
    <source>
        <dbReference type="Google" id="ProtNLM"/>
    </source>
</evidence>